<proteinExistence type="predicted"/>
<dbReference type="Proteomes" id="UP000576645">
    <property type="component" value="Unassembled WGS sequence"/>
</dbReference>
<gene>
    <name evidence="1" type="ORF">F0238_21255</name>
</gene>
<dbReference type="EMBL" id="VTXP01000015">
    <property type="protein sequence ID" value="NOJ25256.1"/>
    <property type="molecule type" value="Genomic_DNA"/>
</dbReference>
<dbReference type="AlphaFoldDB" id="A0AAP7DFE5"/>
<comment type="caution">
    <text evidence="1">The sequence shown here is derived from an EMBL/GenBank/DDBJ whole genome shotgun (WGS) entry which is preliminary data.</text>
</comment>
<evidence type="ECO:0000313" key="2">
    <source>
        <dbReference type="Proteomes" id="UP000576645"/>
    </source>
</evidence>
<protein>
    <submittedName>
        <fullName evidence="1">Uncharacterized protein</fullName>
    </submittedName>
</protein>
<accession>A0AAP7DFE5</accession>
<evidence type="ECO:0000313" key="1">
    <source>
        <dbReference type="EMBL" id="NOJ25256.1"/>
    </source>
</evidence>
<name>A0AAP7DFE5_9VIBR</name>
<reference evidence="1 2" key="1">
    <citation type="submission" date="2019-09" db="EMBL/GenBank/DDBJ databases">
        <title>Draft genome sequencing and comparative genomics of hatchery-associated Vibrios.</title>
        <authorList>
            <person name="Kehlet-Delgado H."/>
            <person name="Mueller R.S."/>
        </authorList>
    </citation>
    <scope>NUCLEOTIDE SEQUENCE [LARGE SCALE GENOMIC DNA]</scope>
    <source>
        <strain evidence="1 2">09-121-3</strain>
    </source>
</reference>
<sequence length="72" mass="8436">MFGYKYGYLLTKGSRDNINQKDIKLKVPAQKGDFLLFDSDEPSKYEVVQVLHFANMSKTTLRLNEVKQDEKY</sequence>
<dbReference type="RefSeq" id="WP_171353752.1">
    <property type="nucleotide sequence ID" value="NZ_VTXP01000015.1"/>
</dbReference>
<organism evidence="1 2">
    <name type="scientific">Vibrio coralliilyticus</name>
    <dbReference type="NCBI Taxonomy" id="190893"/>
    <lineage>
        <taxon>Bacteria</taxon>
        <taxon>Pseudomonadati</taxon>
        <taxon>Pseudomonadota</taxon>
        <taxon>Gammaproteobacteria</taxon>
        <taxon>Vibrionales</taxon>
        <taxon>Vibrionaceae</taxon>
        <taxon>Vibrio</taxon>
    </lineage>
</organism>